<evidence type="ECO:0000313" key="5">
    <source>
        <dbReference type="Proteomes" id="UP000293874"/>
    </source>
</evidence>
<dbReference type="InterPro" id="IPR012373">
    <property type="entry name" value="Ferrdict_sens_TM"/>
</dbReference>
<evidence type="ECO:0000259" key="2">
    <source>
        <dbReference type="Pfam" id="PF04773"/>
    </source>
</evidence>
<feature type="transmembrane region" description="Helical" evidence="1">
    <location>
        <begin position="61"/>
        <end position="81"/>
    </location>
</feature>
<evidence type="ECO:0000313" key="4">
    <source>
        <dbReference type="EMBL" id="RZS76606.1"/>
    </source>
</evidence>
<dbReference type="PIRSF" id="PIRSF018266">
    <property type="entry name" value="FecR"/>
    <property type="match status" value="1"/>
</dbReference>
<keyword evidence="1" id="KW-0812">Transmembrane</keyword>
<feature type="domain" description="Protein FecR C-terminal" evidence="3">
    <location>
        <begin position="239"/>
        <end position="303"/>
    </location>
</feature>
<dbReference type="RefSeq" id="WP_130540901.1">
    <property type="nucleotide sequence ID" value="NZ_CP042431.1"/>
</dbReference>
<feature type="domain" description="FecR protein" evidence="2">
    <location>
        <begin position="102"/>
        <end position="195"/>
    </location>
</feature>
<dbReference type="OrthoDB" id="697544at2"/>
<keyword evidence="1" id="KW-1133">Transmembrane helix</keyword>
<protein>
    <submittedName>
        <fullName evidence="4">FecR family protein</fullName>
    </submittedName>
</protein>
<dbReference type="Gene3D" id="2.60.120.1440">
    <property type="match status" value="1"/>
</dbReference>
<comment type="caution">
    <text evidence="4">The sequence shown here is derived from an EMBL/GenBank/DDBJ whole genome shotgun (WGS) entry which is preliminary data.</text>
</comment>
<dbReference type="Gene3D" id="3.55.50.30">
    <property type="match status" value="1"/>
</dbReference>
<dbReference type="PANTHER" id="PTHR30273:SF2">
    <property type="entry name" value="PROTEIN FECR"/>
    <property type="match status" value="1"/>
</dbReference>
<evidence type="ECO:0000256" key="1">
    <source>
        <dbReference type="SAM" id="Phobius"/>
    </source>
</evidence>
<dbReference type="InterPro" id="IPR032508">
    <property type="entry name" value="FecR_C"/>
</dbReference>
<keyword evidence="5" id="KW-1185">Reference proteome</keyword>
<gene>
    <name evidence="4" type="ORF">EV199_2492</name>
</gene>
<name>A0A4Q7N694_9BACT</name>
<organism evidence="4 5">
    <name type="scientific">Pseudobacter ginsenosidimutans</name>
    <dbReference type="NCBI Taxonomy" id="661488"/>
    <lineage>
        <taxon>Bacteria</taxon>
        <taxon>Pseudomonadati</taxon>
        <taxon>Bacteroidota</taxon>
        <taxon>Chitinophagia</taxon>
        <taxon>Chitinophagales</taxon>
        <taxon>Chitinophagaceae</taxon>
        <taxon>Pseudobacter</taxon>
    </lineage>
</organism>
<accession>A0A4Q7N694</accession>
<dbReference type="AlphaFoldDB" id="A0A4Q7N694"/>
<proteinExistence type="predicted"/>
<dbReference type="PANTHER" id="PTHR30273">
    <property type="entry name" value="PERIPLASMIC SIGNAL SENSOR AND SIGMA FACTOR ACTIVATOR FECR-RELATED"/>
    <property type="match status" value="1"/>
</dbReference>
<dbReference type="Proteomes" id="UP000293874">
    <property type="component" value="Unassembled WGS sequence"/>
</dbReference>
<dbReference type="Pfam" id="PF16344">
    <property type="entry name" value="FecR_C"/>
    <property type="match status" value="1"/>
</dbReference>
<dbReference type="InterPro" id="IPR006860">
    <property type="entry name" value="FecR"/>
</dbReference>
<evidence type="ECO:0000259" key="3">
    <source>
        <dbReference type="Pfam" id="PF16344"/>
    </source>
</evidence>
<dbReference type="GO" id="GO:0016989">
    <property type="term" value="F:sigma factor antagonist activity"/>
    <property type="evidence" value="ECO:0007669"/>
    <property type="project" value="TreeGrafter"/>
</dbReference>
<reference evidence="4 5" key="1">
    <citation type="submission" date="2019-02" db="EMBL/GenBank/DDBJ databases">
        <title>Genomic Encyclopedia of Type Strains, Phase IV (KMG-IV): sequencing the most valuable type-strain genomes for metagenomic binning, comparative biology and taxonomic classification.</title>
        <authorList>
            <person name="Goeker M."/>
        </authorList>
    </citation>
    <scope>NUCLEOTIDE SEQUENCE [LARGE SCALE GENOMIC DNA]</scope>
    <source>
        <strain evidence="4 5">DSM 18116</strain>
    </source>
</reference>
<dbReference type="Pfam" id="PF04773">
    <property type="entry name" value="FecR"/>
    <property type="match status" value="1"/>
</dbReference>
<sequence>MEERIQYLLRKYLDNTCTKQEFDELFACLENLEDNSPLKESLQQVIMEHPIRLAAKKRKPWLIPVAASILIMATALTWFYFSPEEKTPIPTIAAKPTLVKKSTERSEFKYLLLPDSTQVWLNVASTLEYSENFNEHKREVILKGEAYFDVKQASKKPFIIYSGKVSTVVLGTAFNIKAYPGFEKITVMVKKGKVKVSYDNREVALLTKGQQVSISSSNSKVNEKQLKDEETNTWHDGILSYDDYPLKDILADLERIYNVTIKMEATNLQRFRVSTAFKREQGVETALEIICKLTDTKFKLINGIYTIQ</sequence>
<keyword evidence="1" id="KW-0472">Membrane</keyword>
<dbReference type="EMBL" id="SGXA01000001">
    <property type="protein sequence ID" value="RZS76606.1"/>
    <property type="molecule type" value="Genomic_DNA"/>
</dbReference>